<name>A0A182XQF1_ANOQN</name>
<reference evidence="2" key="1">
    <citation type="submission" date="2020-05" db="UniProtKB">
        <authorList>
            <consortium name="EnsemblMetazoa"/>
        </authorList>
    </citation>
    <scope>IDENTIFICATION</scope>
    <source>
        <strain evidence="2">SANGQUA</strain>
    </source>
</reference>
<evidence type="ECO:0000256" key="1">
    <source>
        <dbReference type="SAM" id="SignalP"/>
    </source>
</evidence>
<sequence>HVFLFHTFRLYNTALLALLCCKATNFTHKILQRRDTPRKNAHATEREREKVNSQLLLLLLCHLFKNCALCAFCTIQYDPPATNQPASHTHTHLNRLSHF</sequence>
<proteinExistence type="predicted"/>
<dbReference type="VEuPathDB" id="VectorBase:AQUA014093"/>
<dbReference type="Proteomes" id="UP000076407">
    <property type="component" value="Unassembled WGS sequence"/>
</dbReference>
<protein>
    <recommendedName>
        <fullName evidence="4">Secreted protein</fullName>
    </recommendedName>
</protein>
<evidence type="ECO:0000313" key="2">
    <source>
        <dbReference type="EnsemblMetazoa" id="AQUA014093-PA"/>
    </source>
</evidence>
<evidence type="ECO:0000313" key="3">
    <source>
        <dbReference type="Proteomes" id="UP000076407"/>
    </source>
</evidence>
<feature type="signal peptide" evidence="1">
    <location>
        <begin position="1"/>
        <end position="23"/>
    </location>
</feature>
<keyword evidence="3" id="KW-1185">Reference proteome</keyword>
<organism evidence="2 3">
    <name type="scientific">Anopheles quadriannulatus</name>
    <name type="common">Mosquito</name>
    <dbReference type="NCBI Taxonomy" id="34691"/>
    <lineage>
        <taxon>Eukaryota</taxon>
        <taxon>Metazoa</taxon>
        <taxon>Ecdysozoa</taxon>
        <taxon>Arthropoda</taxon>
        <taxon>Hexapoda</taxon>
        <taxon>Insecta</taxon>
        <taxon>Pterygota</taxon>
        <taxon>Neoptera</taxon>
        <taxon>Endopterygota</taxon>
        <taxon>Diptera</taxon>
        <taxon>Nematocera</taxon>
        <taxon>Culicoidea</taxon>
        <taxon>Culicidae</taxon>
        <taxon>Anophelinae</taxon>
        <taxon>Anopheles</taxon>
    </lineage>
</organism>
<keyword evidence="1" id="KW-0732">Signal</keyword>
<feature type="chain" id="PRO_5008143382" description="Secreted protein" evidence="1">
    <location>
        <begin position="24"/>
        <end position="99"/>
    </location>
</feature>
<dbReference type="EnsemblMetazoa" id="AQUA014093-RA">
    <property type="protein sequence ID" value="AQUA014093-PA"/>
    <property type="gene ID" value="AQUA014093"/>
</dbReference>
<dbReference type="AlphaFoldDB" id="A0A182XQF1"/>
<accession>A0A182XQF1</accession>
<evidence type="ECO:0008006" key="4">
    <source>
        <dbReference type="Google" id="ProtNLM"/>
    </source>
</evidence>